<organism evidence="3 4">
    <name type="scientific">Geodermatophilus arenarius</name>
    <dbReference type="NCBI Taxonomy" id="1137990"/>
    <lineage>
        <taxon>Bacteria</taxon>
        <taxon>Bacillati</taxon>
        <taxon>Actinomycetota</taxon>
        <taxon>Actinomycetes</taxon>
        <taxon>Geodermatophilales</taxon>
        <taxon>Geodermatophilaceae</taxon>
        <taxon>Geodermatophilus</taxon>
    </lineage>
</organism>
<dbReference type="Pfam" id="PF04332">
    <property type="entry name" value="DUF475"/>
    <property type="match status" value="1"/>
</dbReference>
<protein>
    <submittedName>
        <fullName evidence="3">DUF475 domain-containing protein</fullName>
    </submittedName>
</protein>
<keyword evidence="2" id="KW-0812">Transmembrane</keyword>
<gene>
    <name evidence="3" type="ORF">ACFO3M_22580</name>
</gene>
<sequence length="373" mass="40121">MLRYFGFSVGLTVAALVTAVFFGGPAALLAVAVLGVLEVCLSFDNAVVNAKVLRRMSPLWRKLFLYVGIFIAVFGMRLLLPIVLVSVTAQLSIPEVWDLALSDQEAYAENVEAAAEAIYTFGGIFLLMIFLNFLFDEEREIHWLSWLERPLAKAGKLPYLAIVIALAVIYVGSQIADDDKYATVLMSGLAGLFTYLLIGGLNELMEAPETDDEDDDVTPTGQTAGNGAGGTATKAVAGAGAAAFLYLEVLDASFSFDGVIGAFAISSDIFIIALGLGIGAFWVRSLTIYMVDKGTLDEYRYLEHGAMWAIGFLAAIMILELRFHISEYVTGLTGLLFIVAAVISSIVVSRRERAEVAAADRPGERDEVPAGQS</sequence>
<accession>A0ABV9LRE4</accession>
<comment type="caution">
    <text evidence="3">The sequence shown here is derived from an EMBL/GenBank/DDBJ whole genome shotgun (WGS) entry which is preliminary data.</text>
</comment>
<feature type="region of interest" description="Disordered" evidence="1">
    <location>
        <begin position="208"/>
        <end position="229"/>
    </location>
</feature>
<keyword evidence="4" id="KW-1185">Reference proteome</keyword>
<feature type="transmembrane region" description="Helical" evidence="2">
    <location>
        <begin position="304"/>
        <end position="323"/>
    </location>
</feature>
<dbReference type="Proteomes" id="UP001596025">
    <property type="component" value="Unassembled WGS sequence"/>
</dbReference>
<feature type="transmembrane region" description="Helical" evidence="2">
    <location>
        <begin position="156"/>
        <end position="175"/>
    </location>
</feature>
<dbReference type="PANTHER" id="PTHR30238">
    <property type="entry name" value="MEMBRANE BOUND PREDICTED REDOX MODULATOR"/>
    <property type="match status" value="1"/>
</dbReference>
<evidence type="ECO:0000256" key="1">
    <source>
        <dbReference type="SAM" id="MobiDB-lite"/>
    </source>
</evidence>
<evidence type="ECO:0000313" key="4">
    <source>
        <dbReference type="Proteomes" id="UP001596025"/>
    </source>
</evidence>
<reference evidence="4" key="1">
    <citation type="journal article" date="2019" name="Int. J. Syst. Evol. Microbiol.">
        <title>The Global Catalogue of Microorganisms (GCM) 10K type strain sequencing project: providing services to taxonomists for standard genome sequencing and annotation.</title>
        <authorList>
            <consortium name="The Broad Institute Genomics Platform"/>
            <consortium name="The Broad Institute Genome Sequencing Center for Infectious Disease"/>
            <person name="Wu L."/>
            <person name="Ma J."/>
        </authorList>
    </citation>
    <scope>NUCLEOTIDE SEQUENCE [LARGE SCALE GENOMIC DNA]</scope>
    <source>
        <strain evidence="4">CCUG 62763</strain>
    </source>
</reference>
<dbReference type="NCBIfam" id="NF010613">
    <property type="entry name" value="PRK14013.1-3"/>
    <property type="match status" value="1"/>
</dbReference>
<evidence type="ECO:0000313" key="3">
    <source>
        <dbReference type="EMBL" id="MFC4696205.1"/>
    </source>
</evidence>
<dbReference type="PANTHER" id="PTHR30238:SF4">
    <property type="entry name" value="SLL1022 PROTEIN"/>
    <property type="match status" value="1"/>
</dbReference>
<keyword evidence="2" id="KW-0472">Membrane</keyword>
<name>A0ABV9LRE4_9ACTN</name>
<keyword evidence="2" id="KW-1133">Transmembrane helix</keyword>
<feature type="transmembrane region" description="Helical" evidence="2">
    <location>
        <begin position="235"/>
        <end position="254"/>
    </location>
</feature>
<evidence type="ECO:0000256" key="2">
    <source>
        <dbReference type="SAM" id="Phobius"/>
    </source>
</evidence>
<feature type="transmembrane region" description="Helical" evidence="2">
    <location>
        <begin position="260"/>
        <end position="283"/>
    </location>
</feature>
<feature type="compositionally biased region" description="Acidic residues" evidence="1">
    <location>
        <begin position="208"/>
        <end position="217"/>
    </location>
</feature>
<feature type="transmembrane region" description="Helical" evidence="2">
    <location>
        <begin position="113"/>
        <end position="135"/>
    </location>
</feature>
<dbReference type="InterPro" id="IPR007427">
    <property type="entry name" value="DUF475"/>
</dbReference>
<dbReference type="RefSeq" id="WP_387994455.1">
    <property type="nucleotide sequence ID" value="NZ_JBHSGR010000044.1"/>
</dbReference>
<feature type="transmembrane region" description="Helical" evidence="2">
    <location>
        <begin position="63"/>
        <end position="93"/>
    </location>
</feature>
<feature type="transmembrane region" description="Helical" evidence="2">
    <location>
        <begin position="329"/>
        <end position="348"/>
    </location>
</feature>
<proteinExistence type="predicted"/>
<feature type="transmembrane region" description="Helical" evidence="2">
    <location>
        <begin position="181"/>
        <end position="198"/>
    </location>
</feature>
<feature type="transmembrane region" description="Helical" evidence="2">
    <location>
        <begin position="12"/>
        <end position="43"/>
    </location>
</feature>
<dbReference type="EMBL" id="JBHSGR010000044">
    <property type="protein sequence ID" value="MFC4696205.1"/>
    <property type="molecule type" value="Genomic_DNA"/>
</dbReference>